<proteinExistence type="predicted"/>
<protein>
    <submittedName>
        <fullName evidence="1">Uncharacterized protein</fullName>
    </submittedName>
</protein>
<accession>A0ACC0JTX8</accession>
<evidence type="ECO:0000313" key="1">
    <source>
        <dbReference type="EMBL" id="KAI8427457.1"/>
    </source>
</evidence>
<gene>
    <name evidence="1" type="ORF">MSG28_001992</name>
</gene>
<feature type="non-terminal residue" evidence="1">
    <location>
        <position position="174"/>
    </location>
</feature>
<evidence type="ECO:0000313" key="2">
    <source>
        <dbReference type="Proteomes" id="UP001064048"/>
    </source>
</evidence>
<dbReference type="EMBL" id="CM046103">
    <property type="protein sequence ID" value="KAI8427457.1"/>
    <property type="molecule type" value="Genomic_DNA"/>
</dbReference>
<organism evidence="1 2">
    <name type="scientific">Choristoneura fumiferana</name>
    <name type="common">Spruce budworm moth</name>
    <name type="synonym">Archips fumiferana</name>
    <dbReference type="NCBI Taxonomy" id="7141"/>
    <lineage>
        <taxon>Eukaryota</taxon>
        <taxon>Metazoa</taxon>
        <taxon>Ecdysozoa</taxon>
        <taxon>Arthropoda</taxon>
        <taxon>Hexapoda</taxon>
        <taxon>Insecta</taxon>
        <taxon>Pterygota</taxon>
        <taxon>Neoptera</taxon>
        <taxon>Endopterygota</taxon>
        <taxon>Lepidoptera</taxon>
        <taxon>Glossata</taxon>
        <taxon>Ditrysia</taxon>
        <taxon>Tortricoidea</taxon>
        <taxon>Tortricidae</taxon>
        <taxon>Tortricinae</taxon>
        <taxon>Choristoneura</taxon>
    </lineage>
</organism>
<dbReference type="Proteomes" id="UP001064048">
    <property type="component" value="Chromosome 3"/>
</dbReference>
<name>A0ACC0JTX8_CHOFU</name>
<comment type="caution">
    <text evidence="1">The sequence shown here is derived from an EMBL/GenBank/DDBJ whole genome shotgun (WGS) entry which is preliminary data.</text>
</comment>
<reference evidence="1 2" key="1">
    <citation type="journal article" date="2022" name="Genome Biol. Evol.">
        <title>The Spruce Budworm Genome: Reconstructing the Evolutionary History of Antifreeze Proteins.</title>
        <authorList>
            <person name="Beliveau C."/>
            <person name="Gagne P."/>
            <person name="Picq S."/>
            <person name="Vernygora O."/>
            <person name="Keeling C.I."/>
            <person name="Pinkney K."/>
            <person name="Doucet D."/>
            <person name="Wen F."/>
            <person name="Johnston J.S."/>
            <person name="Maaroufi H."/>
            <person name="Boyle B."/>
            <person name="Laroche J."/>
            <person name="Dewar K."/>
            <person name="Juretic N."/>
            <person name="Blackburn G."/>
            <person name="Nisole A."/>
            <person name="Brunet B."/>
            <person name="Brandao M."/>
            <person name="Lumley L."/>
            <person name="Duan J."/>
            <person name="Quan G."/>
            <person name="Lucarotti C.J."/>
            <person name="Roe A.D."/>
            <person name="Sperling F.A.H."/>
            <person name="Levesque R.C."/>
            <person name="Cusson M."/>
        </authorList>
    </citation>
    <scope>NUCLEOTIDE SEQUENCE [LARGE SCALE GENOMIC DNA]</scope>
    <source>
        <strain evidence="1">Glfc:IPQL:Cfum</strain>
    </source>
</reference>
<keyword evidence="2" id="KW-1185">Reference proteome</keyword>
<sequence length="174" mass="19898">MSKMTNVNSSLAYEILLYLNNFYLGMFFVCEVAIGILKAINVSYPENALLTETGIFSALSSCLFFGALDYTFGSGVCYFLIYQTYIIRLEYIWCAVMLMFHALEMTFAILFIFTVCKNQHRLLLGVPSKEEYTSLSLSFSLSFSLSLSLWITLLQRLAARMFVLYGLDALRYKL</sequence>